<feature type="binding site" evidence="7">
    <location>
        <position position="52"/>
    </location>
    <ligand>
        <name>substrate</name>
    </ligand>
</feature>
<dbReference type="PANTHER" id="PTHR10395">
    <property type="entry name" value="URICASE AND TRANSTHYRETIN-RELATED"/>
    <property type="match status" value="1"/>
</dbReference>
<dbReference type="RefSeq" id="WP_044884395.1">
    <property type="nucleotide sequence ID" value="NZ_JYFN01000009.1"/>
</dbReference>
<feature type="region of interest" description="Disordered" evidence="9">
    <location>
        <begin position="1"/>
        <end position="36"/>
    </location>
</feature>
<dbReference type="CDD" id="cd05822">
    <property type="entry name" value="TLP_HIUase"/>
    <property type="match status" value="1"/>
</dbReference>
<dbReference type="NCBIfam" id="TIGR02962">
    <property type="entry name" value="hdxy_isourate"/>
    <property type="match status" value="1"/>
</dbReference>
<evidence type="ECO:0000256" key="1">
    <source>
        <dbReference type="ARBA" id="ARBA00001043"/>
    </source>
</evidence>
<comment type="caution">
    <text evidence="11">The sequence shown here is derived from an EMBL/GenBank/DDBJ whole genome shotgun (WGS) entry which is preliminary data.</text>
</comment>
<keyword evidence="5 8" id="KW-0659">Purine metabolism</keyword>
<evidence type="ECO:0000256" key="7">
    <source>
        <dbReference type="PIRSR" id="PIRSR600895-51"/>
    </source>
</evidence>
<dbReference type="GO" id="GO:0033971">
    <property type="term" value="F:hydroxyisourate hydrolase activity"/>
    <property type="evidence" value="ECO:0007669"/>
    <property type="project" value="UniProtKB-EC"/>
</dbReference>
<evidence type="ECO:0000256" key="3">
    <source>
        <dbReference type="ARBA" id="ARBA00009850"/>
    </source>
</evidence>
<name>A0A0D8BKW0_9ACTN</name>
<evidence type="ECO:0000256" key="4">
    <source>
        <dbReference type="ARBA" id="ARBA00011881"/>
    </source>
</evidence>
<evidence type="ECO:0000256" key="8">
    <source>
        <dbReference type="RuleBase" id="RU361270"/>
    </source>
</evidence>
<comment type="catalytic activity">
    <reaction evidence="1 8">
        <text>5-hydroxyisourate + H2O = 5-hydroxy-2-oxo-4-ureido-2,5-dihydro-1H-imidazole-5-carboxylate + H(+)</text>
        <dbReference type="Rhea" id="RHEA:23736"/>
        <dbReference type="ChEBI" id="CHEBI:15377"/>
        <dbReference type="ChEBI" id="CHEBI:15378"/>
        <dbReference type="ChEBI" id="CHEBI:18072"/>
        <dbReference type="ChEBI" id="CHEBI:58639"/>
        <dbReference type="EC" id="3.5.2.17"/>
    </reaction>
</comment>
<protein>
    <recommendedName>
        <fullName evidence="8">5-hydroxyisourate hydrolase</fullName>
        <shortName evidence="8">HIU hydrolase</shortName>
        <shortName evidence="8">HIUHase</shortName>
        <ecNumber evidence="8">3.5.2.17</ecNumber>
    </recommendedName>
</protein>
<dbReference type="GO" id="GO:0006144">
    <property type="term" value="P:purine nucleobase metabolic process"/>
    <property type="evidence" value="ECO:0007669"/>
    <property type="project" value="UniProtKB-KW"/>
</dbReference>
<dbReference type="Pfam" id="PF00576">
    <property type="entry name" value="Transthyretin"/>
    <property type="match status" value="1"/>
</dbReference>
<dbReference type="EMBL" id="JYFN01000009">
    <property type="protein sequence ID" value="KJE24027.1"/>
    <property type="molecule type" value="Genomic_DNA"/>
</dbReference>
<feature type="binding site" evidence="7">
    <location>
        <position position="107"/>
    </location>
    <ligand>
        <name>substrate</name>
    </ligand>
</feature>
<sequence>MGLSTHVLDTAQGRPAAGMPVRLERGASRSNSAQTGTGWTVVTEAVTDADGRIGGLPLTAPGVWRLVFDTSGRSAFFPEVSIVFHVADPADHHHVPLLLAPFGYSTYRGS</sequence>
<dbReference type="PANTHER" id="PTHR10395:SF7">
    <property type="entry name" value="5-HYDROXYISOURATE HYDROLASE"/>
    <property type="match status" value="1"/>
</dbReference>
<evidence type="ECO:0000256" key="6">
    <source>
        <dbReference type="ARBA" id="ARBA00022801"/>
    </source>
</evidence>
<dbReference type="Gene3D" id="2.60.40.180">
    <property type="entry name" value="Transthyretin/hydroxyisourate hydrolase domain"/>
    <property type="match status" value="1"/>
</dbReference>
<dbReference type="PATRIC" id="fig|1502723.3.peg.6597"/>
<dbReference type="InterPro" id="IPR036817">
    <property type="entry name" value="Transthyretin/HIU_hydrolase_sf"/>
</dbReference>
<dbReference type="PRINTS" id="PR00189">
    <property type="entry name" value="TRNSTHYRETIN"/>
</dbReference>
<evidence type="ECO:0000256" key="9">
    <source>
        <dbReference type="SAM" id="MobiDB-lite"/>
    </source>
</evidence>
<dbReference type="InterPro" id="IPR000895">
    <property type="entry name" value="Transthyretin/HIU_hydrolase"/>
</dbReference>
<dbReference type="InterPro" id="IPR014306">
    <property type="entry name" value="Hydroxyisourate_hydrolase"/>
</dbReference>
<reference evidence="12" key="1">
    <citation type="submission" date="2015-02" db="EMBL/GenBank/DDBJ databases">
        <title>Draft Genome of Frankia sp. CpI1-S.</title>
        <authorList>
            <person name="Oshone R.T."/>
            <person name="Ngom M."/>
            <person name="Ghodhbane-Gtari F."/>
            <person name="Gtari M."/>
            <person name="Morris K."/>
            <person name="Thomas K."/>
            <person name="Sen A."/>
            <person name="Tisa L.S."/>
        </authorList>
    </citation>
    <scope>NUCLEOTIDE SEQUENCE [LARGE SCALE GENOMIC DNA]</scope>
    <source>
        <strain evidence="12">CpI1-S</strain>
    </source>
</reference>
<gene>
    <name evidence="11" type="ORF">FF36_01716</name>
</gene>
<dbReference type="AlphaFoldDB" id="A0A0D8BKW0"/>
<dbReference type="PROSITE" id="PS00768">
    <property type="entry name" value="TRANSTHYRETIN_1"/>
    <property type="match status" value="1"/>
</dbReference>
<feature type="binding site" evidence="7">
    <location>
        <position position="6"/>
    </location>
    <ligand>
        <name>substrate</name>
    </ligand>
</feature>
<proteinExistence type="inferred from homology"/>
<reference evidence="11 12" key="2">
    <citation type="journal article" date="2016" name="Genome Announc.">
        <title>Permanent Draft Genome Sequences for Two Variants of Frankia sp. Strain CpI1, the First Frankia Strain Isolated from Root Nodules of Comptonia peregrina.</title>
        <authorList>
            <person name="Oshone R."/>
            <person name="Hurst S.G.IV."/>
            <person name="Abebe-Akele F."/>
            <person name="Simpson S."/>
            <person name="Morris K."/>
            <person name="Thomas W.K."/>
            <person name="Tisa L.S."/>
        </authorList>
    </citation>
    <scope>NUCLEOTIDE SEQUENCE [LARGE SCALE GENOMIC DNA]</scope>
    <source>
        <strain evidence="12">CpI1-S</strain>
    </source>
</reference>
<feature type="domain" description="Transthyretin/hydroxyisourate hydrolase" evidence="10">
    <location>
        <begin position="3"/>
        <end position="109"/>
    </location>
</feature>
<dbReference type="EC" id="3.5.2.17" evidence="8"/>
<dbReference type="InterPro" id="IPR023416">
    <property type="entry name" value="Transthyretin/HIU_hydrolase_d"/>
</dbReference>
<comment type="subunit">
    <text evidence="4 8">Homotetramer.</text>
</comment>
<comment type="function">
    <text evidence="2">Catalyzes the hydrolysis of 5-hydroxyisourate (HIU) to 2-oxo-4-hydroxy-4-carboxy-5-ureidoimidazoline (OHCU).</text>
</comment>
<evidence type="ECO:0000256" key="2">
    <source>
        <dbReference type="ARBA" id="ARBA00002704"/>
    </source>
</evidence>
<accession>A0A0D8BKW0</accession>
<evidence type="ECO:0000313" key="11">
    <source>
        <dbReference type="EMBL" id="KJE24027.1"/>
    </source>
</evidence>
<organism evidence="11 12">
    <name type="scientific">Frankia torreyi</name>
    <dbReference type="NCBI Taxonomy" id="1856"/>
    <lineage>
        <taxon>Bacteria</taxon>
        <taxon>Bacillati</taxon>
        <taxon>Actinomycetota</taxon>
        <taxon>Actinomycetes</taxon>
        <taxon>Frankiales</taxon>
        <taxon>Frankiaceae</taxon>
        <taxon>Frankia</taxon>
    </lineage>
</organism>
<keyword evidence="12" id="KW-1185">Reference proteome</keyword>
<evidence type="ECO:0000259" key="10">
    <source>
        <dbReference type="Pfam" id="PF00576"/>
    </source>
</evidence>
<evidence type="ECO:0000256" key="5">
    <source>
        <dbReference type="ARBA" id="ARBA00022631"/>
    </source>
</evidence>
<dbReference type="SUPFAM" id="SSF49472">
    <property type="entry name" value="Transthyretin (synonym: prealbumin)"/>
    <property type="match status" value="1"/>
</dbReference>
<dbReference type="Proteomes" id="UP000032545">
    <property type="component" value="Unassembled WGS sequence"/>
</dbReference>
<dbReference type="InterPro" id="IPR023418">
    <property type="entry name" value="Thyroxine_BS"/>
</dbReference>
<evidence type="ECO:0000313" key="12">
    <source>
        <dbReference type="Proteomes" id="UP000032545"/>
    </source>
</evidence>
<keyword evidence="6 8" id="KW-0378">Hydrolase</keyword>
<comment type="similarity">
    <text evidence="3 8">Belongs to the transthyretin family. 5-hydroxyisourate hydrolase subfamily.</text>
</comment>
<dbReference type="OrthoDB" id="9792386at2"/>